<feature type="domain" description="Fibronectin type-III" evidence="2">
    <location>
        <begin position="33"/>
        <end position="123"/>
    </location>
</feature>
<dbReference type="SUPFAM" id="SSF55816">
    <property type="entry name" value="5'-nucleotidase (syn. UDP-sugar hydrolase), C-terminal domain"/>
    <property type="match status" value="1"/>
</dbReference>
<dbReference type="EMBL" id="CAFBPD010000075">
    <property type="protein sequence ID" value="CAB5004419.1"/>
    <property type="molecule type" value="Genomic_DNA"/>
</dbReference>
<name>A0A6J7PLY7_9ZZZZ</name>
<proteinExistence type="predicted"/>
<organism evidence="3">
    <name type="scientific">freshwater metagenome</name>
    <dbReference type="NCBI Taxonomy" id="449393"/>
    <lineage>
        <taxon>unclassified sequences</taxon>
        <taxon>metagenomes</taxon>
        <taxon>ecological metagenomes</taxon>
    </lineage>
</organism>
<dbReference type="PROSITE" id="PS50853">
    <property type="entry name" value="FN3"/>
    <property type="match status" value="1"/>
</dbReference>
<dbReference type="GO" id="GO:0030288">
    <property type="term" value="C:outer membrane-bounded periplasmic space"/>
    <property type="evidence" value="ECO:0007669"/>
    <property type="project" value="TreeGrafter"/>
</dbReference>
<dbReference type="PANTHER" id="PTHR11575:SF24">
    <property type="entry name" value="5'-NUCLEOTIDASE"/>
    <property type="match status" value="1"/>
</dbReference>
<dbReference type="PANTHER" id="PTHR11575">
    <property type="entry name" value="5'-NUCLEOTIDASE-RELATED"/>
    <property type="match status" value="1"/>
</dbReference>
<accession>A0A6J7PLY7</accession>
<dbReference type="InterPro" id="IPR006179">
    <property type="entry name" value="5_nucleotidase/apyrase"/>
</dbReference>
<dbReference type="InterPro" id="IPR008334">
    <property type="entry name" value="5'-Nucleotdase_C"/>
</dbReference>
<dbReference type="InterPro" id="IPR003961">
    <property type="entry name" value="FN3_dom"/>
</dbReference>
<protein>
    <submittedName>
        <fullName evidence="3">Unannotated protein</fullName>
    </submittedName>
</protein>
<gene>
    <name evidence="3" type="ORF">UFOPK4061_00523</name>
</gene>
<evidence type="ECO:0000256" key="1">
    <source>
        <dbReference type="ARBA" id="ARBA00022729"/>
    </source>
</evidence>
<dbReference type="InterPro" id="IPR036116">
    <property type="entry name" value="FN3_sf"/>
</dbReference>
<dbReference type="GO" id="GO:0008768">
    <property type="term" value="F:UDP-sugar diphosphatase activity"/>
    <property type="evidence" value="ECO:0007669"/>
    <property type="project" value="TreeGrafter"/>
</dbReference>
<dbReference type="InterPro" id="IPR004843">
    <property type="entry name" value="Calcineurin-like_PHP"/>
</dbReference>
<evidence type="ECO:0000259" key="2">
    <source>
        <dbReference type="PROSITE" id="PS50853"/>
    </source>
</evidence>
<dbReference type="Pfam" id="PF00149">
    <property type="entry name" value="Metallophos"/>
    <property type="match status" value="1"/>
</dbReference>
<dbReference type="InterPro" id="IPR036907">
    <property type="entry name" value="5'-Nucleotdase_C_sf"/>
</dbReference>
<evidence type="ECO:0000313" key="3">
    <source>
        <dbReference type="EMBL" id="CAB5004419.1"/>
    </source>
</evidence>
<dbReference type="Gene3D" id="2.60.40.10">
    <property type="entry name" value="Immunoglobulins"/>
    <property type="match status" value="1"/>
</dbReference>
<dbReference type="Gene3D" id="3.60.21.10">
    <property type="match status" value="1"/>
</dbReference>
<dbReference type="AlphaFoldDB" id="A0A6J7PLY7"/>
<dbReference type="CDD" id="cd00063">
    <property type="entry name" value="FN3"/>
    <property type="match status" value="1"/>
</dbReference>
<dbReference type="GO" id="GO:0009166">
    <property type="term" value="P:nucleotide catabolic process"/>
    <property type="evidence" value="ECO:0007669"/>
    <property type="project" value="InterPro"/>
</dbReference>
<dbReference type="Pfam" id="PF02872">
    <property type="entry name" value="5_nucleotid_C"/>
    <property type="match status" value="1"/>
</dbReference>
<dbReference type="SUPFAM" id="SSF56300">
    <property type="entry name" value="Metallo-dependent phosphatases"/>
    <property type="match status" value="1"/>
</dbReference>
<dbReference type="Gene3D" id="3.90.780.10">
    <property type="entry name" value="5'-Nucleotidase, C-terminal domain"/>
    <property type="match status" value="1"/>
</dbReference>
<dbReference type="PRINTS" id="PR01607">
    <property type="entry name" value="APYRASEFAMLY"/>
</dbReference>
<dbReference type="SUPFAM" id="SSF49265">
    <property type="entry name" value="Fibronectin type III"/>
    <property type="match status" value="1"/>
</dbReference>
<dbReference type="InterPro" id="IPR013783">
    <property type="entry name" value="Ig-like_fold"/>
</dbReference>
<dbReference type="InterPro" id="IPR029052">
    <property type="entry name" value="Metallo-depent_PP-like"/>
</dbReference>
<reference evidence="3" key="1">
    <citation type="submission" date="2020-05" db="EMBL/GenBank/DDBJ databases">
        <authorList>
            <person name="Chiriac C."/>
            <person name="Salcher M."/>
            <person name="Ghai R."/>
            <person name="Kavagutti S V."/>
        </authorList>
    </citation>
    <scope>NUCLEOTIDE SEQUENCE</scope>
</reference>
<dbReference type="GO" id="GO:0008253">
    <property type="term" value="F:5'-nucleotidase activity"/>
    <property type="evidence" value="ECO:0007669"/>
    <property type="project" value="TreeGrafter"/>
</dbReference>
<keyword evidence="1" id="KW-0732">Signal</keyword>
<sequence length="651" mass="67223">MHSLRSHILVLTFGIALSAGVLSAPASATSFSMPQPPSAVTSAMTANGVKVTWAPSPAANPPITNYVVHAGPDSCPITVAANATSAVMPIIRGPLSITPVVQAVNAYGFSTNAAGNTVTVPDKATPGFRNVQILEFSDFHGAIEASSSTIGAAVLATALAADRKTVKSTFTVSVGDNIGGSPVISSAFDELLTIEALNLMKLDVSTFGNHEHDRPIPHLRQMIDASQFDWVASNYSTLAPLKGKVNAPTEFVIEERGGVKVGFVGMNTPDVAELVFAGNLNYGKGLSRSLVVSPALARVNRRVLDARAAGAQLVVALVHEGWDANIDGAATGALIDLAVALTGADAVFGAHTHQQYASMVEGRPVVQVPNSGQMYSRTVICLDTVSGAPVGSSVDFVTKAALSRVTADASTAALVAEYRAALGAELDVVVGTVSGVFPRGGTPAVERSGETPMGDFAADAVRSKYGTDFAILNGGGIRDQLPGSGYQPVNPALRRPLPGSSGPYDVTLGDVISVLPFGNTAATTTMTGATLWQALENGVSGWPTAGRFPQISGFRFTFDPTLPAGSRITSVTKADGTPIARDGTVFSVTTIDYMVYGGDGYGGVFSPETAIMRDPYIDAVLDALKRDLANGTVTVVPVADGRITSPRPITP</sequence>